<dbReference type="STRING" id="1789224.BFG52_00270"/>
<dbReference type="EMBL" id="CP016895">
    <property type="protein sequence ID" value="AOA56946.1"/>
    <property type="molecule type" value="Genomic_DNA"/>
</dbReference>
<keyword evidence="4" id="KW-1185">Reference proteome</keyword>
<feature type="short sequence motif" description="Histidine triad motif" evidence="1">
    <location>
        <begin position="96"/>
        <end position="100"/>
    </location>
</feature>
<dbReference type="InterPro" id="IPR011146">
    <property type="entry name" value="HIT-like"/>
</dbReference>
<evidence type="ECO:0000313" key="3">
    <source>
        <dbReference type="EMBL" id="AOA56946.1"/>
    </source>
</evidence>
<accession>A0A1B2LVJ9</accession>
<dbReference type="Gene3D" id="3.30.428.10">
    <property type="entry name" value="HIT-like"/>
    <property type="match status" value="1"/>
</dbReference>
<dbReference type="SUPFAM" id="SSF54197">
    <property type="entry name" value="HIT-like"/>
    <property type="match status" value="1"/>
</dbReference>
<protein>
    <submittedName>
        <fullName evidence="3">HIT family protein</fullName>
    </submittedName>
</protein>
<dbReference type="PANTHER" id="PTHR42997:SF1">
    <property type="entry name" value="AP-4-A PHOSPHORYLASE"/>
    <property type="match status" value="1"/>
</dbReference>
<gene>
    <name evidence="3" type="ORF">BFG52_00270</name>
</gene>
<evidence type="ECO:0000256" key="1">
    <source>
        <dbReference type="PROSITE-ProRule" id="PRU00464"/>
    </source>
</evidence>
<dbReference type="AlphaFoldDB" id="A0A1B2LVJ9"/>
<dbReference type="InterPro" id="IPR052908">
    <property type="entry name" value="AP-4-A_phosphorylase"/>
</dbReference>
<dbReference type="RefSeq" id="WP_067551076.1">
    <property type="nucleotide sequence ID" value="NZ_CP016895.1"/>
</dbReference>
<proteinExistence type="predicted"/>
<dbReference type="PROSITE" id="PS51084">
    <property type="entry name" value="HIT_2"/>
    <property type="match status" value="1"/>
</dbReference>
<dbReference type="OrthoDB" id="9784774at2"/>
<reference evidence="3 4" key="1">
    <citation type="submission" date="2016-08" db="EMBL/GenBank/DDBJ databases">
        <authorList>
            <person name="Seilhamer J.J."/>
        </authorList>
    </citation>
    <scope>NUCLEOTIDE SEQUENCE [LARGE SCALE GENOMIC DNA]</scope>
    <source>
        <strain evidence="3 4">BRTC-1</strain>
    </source>
</reference>
<dbReference type="GO" id="GO:0003824">
    <property type="term" value="F:catalytic activity"/>
    <property type="evidence" value="ECO:0007669"/>
    <property type="project" value="InterPro"/>
</dbReference>
<dbReference type="Proteomes" id="UP000093391">
    <property type="component" value="Chromosome"/>
</dbReference>
<evidence type="ECO:0000313" key="4">
    <source>
        <dbReference type="Proteomes" id="UP000093391"/>
    </source>
</evidence>
<dbReference type="Pfam" id="PF01230">
    <property type="entry name" value="HIT"/>
    <property type="match status" value="1"/>
</dbReference>
<dbReference type="KEGG" id="ala:BFG52_00270"/>
<name>A0A1B2LVJ9_9GAMM</name>
<dbReference type="InterPro" id="IPR036265">
    <property type="entry name" value="HIT-like_sf"/>
</dbReference>
<dbReference type="PANTHER" id="PTHR42997">
    <property type="entry name" value="HIT FAMILY HYDROLASE"/>
    <property type="match status" value="1"/>
</dbReference>
<evidence type="ECO:0000259" key="2">
    <source>
        <dbReference type="PROSITE" id="PS51084"/>
    </source>
</evidence>
<sequence>MTDQHCPYCEYDEYDIISKNEYGVILPDVNPLSKGHSVVIPHRHVTSFFDVTDKERKSLQSLLELARNELKLRYQPQGFHIAFNDGRVFADDEDQHFHIHIIPRYQDQALKLDQRWGIISQ</sequence>
<organism evidence="3 4">
    <name type="scientific">Acinetobacter larvae</name>
    <dbReference type="NCBI Taxonomy" id="1789224"/>
    <lineage>
        <taxon>Bacteria</taxon>
        <taxon>Pseudomonadati</taxon>
        <taxon>Pseudomonadota</taxon>
        <taxon>Gammaproteobacteria</taxon>
        <taxon>Moraxellales</taxon>
        <taxon>Moraxellaceae</taxon>
        <taxon>Acinetobacter</taxon>
    </lineage>
</organism>
<feature type="domain" description="HIT" evidence="2">
    <location>
        <begin position="4"/>
        <end position="111"/>
    </location>
</feature>